<protein>
    <submittedName>
        <fullName evidence="1">Uncharacterized protein</fullName>
    </submittedName>
</protein>
<gene>
    <name evidence="1" type="ORF">L201_000184</name>
</gene>
<keyword evidence="2" id="KW-1185">Reference proteome</keyword>
<reference evidence="1 2" key="1">
    <citation type="submission" date="2024-01" db="EMBL/GenBank/DDBJ databases">
        <title>Comparative genomics of Cryptococcus and Kwoniella reveals pathogenesis evolution and contrasting modes of karyotype evolution via chromosome fusion or intercentromeric recombination.</title>
        <authorList>
            <person name="Coelho M.A."/>
            <person name="David-Palma M."/>
            <person name="Shea T."/>
            <person name="Bowers K."/>
            <person name="McGinley-Smith S."/>
            <person name="Mohammad A.W."/>
            <person name="Gnirke A."/>
            <person name="Yurkov A.M."/>
            <person name="Nowrousian M."/>
            <person name="Sun S."/>
            <person name="Cuomo C.A."/>
            <person name="Heitman J."/>
        </authorList>
    </citation>
    <scope>NUCLEOTIDE SEQUENCE [LARGE SCALE GENOMIC DNA]</scope>
    <source>
        <strain evidence="1 2">CBS 6074</strain>
    </source>
</reference>
<accession>A0AAX4JIM3</accession>
<evidence type="ECO:0000313" key="2">
    <source>
        <dbReference type="Proteomes" id="UP001355207"/>
    </source>
</evidence>
<name>A0AAX4JIM3_9TREE</name>
<sequence>MGNSNSKKLALNAIQFRVYSFQSHDAFTKCGGFLTTLKDAQLADKVSVVDLTQDLTFVACYRIIPYKMEEVRNIRKEMKQLLGSGYTVDFCH</sequence>
<proteinExistence type="predicted"/>
<dbReference type="GeneID" id="91090856"/>
<dbReference type="EMBL" id="CP144098">
    <property type="protein sequence ID" value="WWC85322.1"/>
    <property type="molecule type" value="Genomic_DNA"/>
</dbReference>
<dbReference type="RefSeq" id="XP_066072085.1">
    <property type="nucleotide sequence ID" value="XM_066215988.1"/>
</dbReference>
<organism evidence="1 2">
    <name type="scientific">Kwoniella dendrophila CBS 6074</name>
    <dbReference type="NCBI Taxonomy" id="1295534"/>
    <lineage>
        <taxon>Eukaryota</taxon>
        <taxon>Fungi</taxon>
        <taxon>Dikarya</taxon>
        <taxon>Basidiomycota</taxon>
        <taxon>Agaricomycotina</taxon>
        <taxon>Tremellomycetes</taxon>
        <taxon>Tremellales</taxon>
        <taxon>Cryptococcaceae</taxon>
        <taxon>Kwoniella</taxon>
    </lineage>
</organism>
<dbReference type="Proteomes" id="UP001355207">
    <property type="component" value="Chromosome 1"/>
</dbReference>
<evidence type="ECO:0000313" key="1">
    <source>
        <dbReference type="EMBL" id="WWC85322.1"/>
    </source>
</evidence>
<dbReference type="AlphaFoldDB" id="A0AAX4JIM3"/>